<dbReference type="EMBL" id="JACHOC010000007">
    <property type="protein sequence ID" value="MBB4623771.1"/>
    <property type="molecule type" value="Genomic_DNA"/>
</dbReference>
<protein>
    <submittedName>
        <fullName evidence="1">Uncharacterized protein</fullName>
    </submittedName>
</protein>
<reference evidence="1 2" key="1">
    <citation type="submission" date="2020-08" db="EMBL/GenBank/DDBJ databases">
        <title>Genomic Encyclopedia of Type Strains, Phase IV (KMG-IV): sequencing the most valuable type-strain genomes for metagenomic binning, comparative biology and taxonomic classification.</title>
        <authorList>
            <person name="Goeker M."/>
        </authorList>
    </citation>
    <scope>NUCLEOTIDE SEQUENCE [LARGE SCALE GENOMIC DNA]</scope>
    <source>
        <strain evidence="1 2">DSM 102983</strain>
    </source>
</reference>
<evidence type="ECO:0000313" key="2">
    <source>
        <dbReference type="Proteomes" id="UP000533637"/>
    </source>
</evidence>
<accession>A0ABR6KQR8</accession>
<name>A0ABR6KQR8_9BACT</name>
<proteinExistence type="predicted"/>
<organism evidence="1 2">
    <name type="scientific">Parabacteroides faecis</name>
    <dbReference type="NCBI Taxonomy" id="1217282"/>
    <lineage>
        <taxon>Bacteria</taxon>
        <taxon>Pseudomonadati</taxon>
        <taxon>Bacteroidota</taxon>
        <taxon>Bacteroidia</taxon>
        <taxon>Bacteroidales</taxon>
        <taxon>Tannerellaceae</taxon>
        <taxon>Parabacteroides</taxon>
    </lineage>
</organism>
<gene>
    <name evidence="1" type="ORF">GGQ57_003687</name>
</gene>
<sequence length="40" mass="4573">MVVTVILYGGEKGINYLLPNQFNIFENISVSKNSDYTYDL</sequence>
<dbReference type="Proteomes" id="UP000533637">
    <property type="component" value="Unassembled WGS sequence"/>
</dbReference>
<evidence type="ECO:0000313" key="1">
    <source>
        <dbReference type="EMBL" id="MBB4623771.1"/>
    </source>
</evidence>
<comment type="caution">
    <text evidence="1">The sequence shown here is derived from an EMBL/GenBank/DDBJ whole genome shotgun (WGS) entry which is preliminary data.</text>
</comment>
<keyword evidence="2" id="KW-1185">Reference proteome</keyword>